<gene>
    <name evidence="2" type="ORF">A1A1_02325</name>
    <name evidence="1" type="ORF">BBH88_15460</name>
</gene>
<sequence length="157" mass="17996">MKLLKAEMNKKTAEEILNWKYDPPYDFYNNELSDPEMAELLNGTYFAVLSEKKEMTGFFCIGESAQVPSGKQYGVYEESCIDMGLGMDPRLVGKENGKEFGLFVLHSIEETHDGLPIRLTVAAFNKRAIYLYKKLGFILNNQFSTETTKFITMVKKY</sequence>
<reference evidence="1" key="3">
    <citation type="submission" date="2016-10" db="EMBL/GenBank/DDBJ databases">
        <authorList>
            <person name="See-Too W.S."/>
        </authorList>
    </citation>
    <scope>NUCLEOTIDE SEQUENCE</scope>
    <source>
        <strain evidence="1">DSM 14505</strain>
    </source>
</reference>
<evidence type="ECO:0000313" key="4">
    <source>
        <dbReference type="Proteomes" id="UP000092661"/>
    </source>
</evidence>
<name>A0A1C7DJL0_9BACL</name>
<evidence type="ECO:0000313" key="1">
    <source>
        <dbReference type="EMBL" id="ANU11572.1"/>
    </source>
</evidence>
<dbReference type="EMBL" id="AJYB01000009">
    <property type="protein sequence ID" value="EIM08123.1"/>
    <property type="molecule type" value="Genomic_DNA"/>
</dbReference>
<dbReference type="OrthoDB" id="423921at2"/>
<proteinExistence type="predicted"/>
<dbReference type="Proteomes" id="UP000004725">
    <property type="component" value="Unassembled WGS sequence"/>
</dbReference>
<dbReference type="AlphaFoldDB" id="A0A1C7DJL0"/>
<organism evidence="2 3">
    <name type="scientific">Planococcus antarcticus DSM 14505</name>
    <dbReference type="NCBI Taxonomy" id="1185653"/>
    <lineage>
        <taxon>Bacteria</taxon>
        <taxon>Bacillati</taxon>
        <taxon>Bacillota</taxon>
        <taxon>Bacilli</taxon>
        <taxon>Bacillales</taxon>
        <taxon>Caryophanaceae</taxon>
        <taxon>Planococcus</taxon>
    </lineage>
</organism>
<dbReference type="InterPro" id="IPR016181">
    <property type="entry name" value="Acyl_CoA_acyltransferase"/>
</dbReference>
<protein>
    <submittedName>
        <fullName evidence="1">GNAT family N-acetyltransferase</fullName>
    </submittedName>
</protein>
<dbReference type="SUPFAM" id="SSF55729">
    <property type="entry name" value="Acyl-CoA N-acyltransferases (Nat)"/>
    <property type="match status" value="1"/>
</dbReference>
<reference evidence="2 3" key="1">
    <citation type="journal article" date="2012" name="J. Bacteriol.">
        <title>Genome Sequence of the Antarctic Psychrophile Bacterium Planococcus antarcticus DSM 14505.</title>
        <authorList>
            <person name="Margolles A."/>
            <person name="Gueimonde M."/>
            <person name="Sanchez B."/>
        </authorList>
    </citation>
    <scope>NUCLEOTIDE SEQUENCE [LARGE SCALE GENOMIC DNA]</scope>
    <source>
        <strain evidence="2 3">DSM 14505</strain>
    </source>
</reference>
<keyword evidence="4" id="KW-1185">Reference proteome</keyword>
<evidence type="ECO:0000313" key="2">
    <source>
        <dbReference type="EMBL" id="EIM08123.1"/>
    </source>
</evidence>
<dbReference type="Proteomes" id="UP000092661">
    <property type="component" value="Chromosome"/>
</dbReference>
<reference evidence="4" key="2">
    <citation type="submission" date="2016-07" db="EMBL/GenBank/DDBJ databases">
        <authorList>
            <person name="See-Too W.S."/>
        </authorList>
    </citation>
    <scope>NUCLEOTIDE SEQUENCE [LARGE SCALE GENOMIC DNA]</scope>
    <source>
        <strain evidence="4">DSM 14505</strain>
    </source>
</reference>
<dbReference type="eggNOG" id="COG1670">
    <property type="taxonomic scope" value="Bacteria"/>
</dbReference>
<dbReference type="RefSeq" id="WP_006828483.1">
    <property type="nucleotide sequence ID" value="NZ_AJYB01000009.1"/>
</dbReference>
<dbReference type="Gene3D" id="3.40.630.30">
    <property type="match status" value="1"/>
</dbReference>
<dbReference type="EMBL" id="CP016534">
    <property type="protein sequence ID" value="ANU11572.1"/>
    <property type="molecule type" value="Genomic_DNA"/>
</dbReference>
<evidence type="ECO:0000313" key="3">
    <source>
        <dbReference type="Proteomes" id="UP000004725"/>
    </source>
</evidence>
<accession>A0A1C7DJL0</accession>
<dbReference type="KEGG" id="pana:BBH88_15460"/>